<reference evidence="2" key="2">
    <citation type="submission" date="2011-02" db="EMBL/GenBank/DDBJ databases">
        <title>Whole genome sequencing of Leishmania donovani clinical lines reveals dynamic variation related to drug resistance.</title>
        <authorList>
            <person name="Downing T."/>
            <person name="Imamura H."/>
            <person name="Sanders M."/>
            <person name="Decuypere S."/>
            <person name="Hertz-Fowler C."/>
            <person name="Clark T.G."/>
            <person name="Rijal S."/>
            <person name="Sundar S."/>
            <person name="Quail M.A."/>
            <person name="De Doncker S."/>
            <person name="Maes I."/>
            <person name="Vanaerschot M."/>
            <person name="Stark O."/>
            <person name="Schonian G."/>
            <person name="Dujardin J.C."/>
            <person name="Berriman M."/>
        </authorList>
    </citation>
    <scope>NUCLEOTIDE SEQUENCE [LARGE SCALE GENOMIC DNA]</scope>
    <source>
        <strain evidence="2">BPK282A1</strain>
    </source>
</reference>
<dbReference type="EMBL" id="FR799607">
    <property type="protein sequence ID" value="CBZ33643.1"/>
    <property type="molecule type" value="Genomic_DNA"/>
</dbReference>
<organism evidence="1 2">
    <name type="scientific">Leishmania donovani</name>
    <dbReference type="NCBI Taxonomy" id="5661"/>
    <lineage>
        <taxon>Eukaryota</taxon>
        <taxon>Discoba</taxon>
        <taxon>Euglenozoa</taxon>
        <taxon>Kinetoplastea</taxon>
        <taxon>Metakinetoplastina</taxon>
        <taxon>Trypanosomatida</taxon>
        <taxon>Trypanosomatidae</taxon>
        <taxon>Leishmaniinae</taxon>
        <taxon>Leishmania</taxon>
    </lineage>
</organism>
<dbReference type="Proteomes" id="UP000008980">
    <property type="component" value="Chromosome 20"/>
</dbReference>
<gene>
    <name evidence="1" type="ORF">LDBPK_200090</name>
</gene>
<accession>E9BEY5</accession>
<evidence type="ECO:0000313" key="1">
    <source>
        <dbReference type="EMBL" id="CBZ33643.1"/>
    </source>
</evidence>
<sequence length="10" mass="1128">MPLCVRLPLS</sequence>
<proteinExistence type="predicted"/>
<dbReference type="KEGG" id="ldo:LDBPK_200090"/>
<name>E9BEY5_LEIDO</name>
<evidence type="ECO:0000313" key="2">
    <source>
        <dbReference type="Proteomes" id="UP000008980"/>
    </source>
</evidence>
<protein>
    <submittedName>
        <fullName evidence="1">Uncharacterized protein</fullName>
    </submittedName>
</protein>
<reference evidence="1 2" key="1">
    <citation type="journal article" date="2011" name="Genome Res.">
        <title>Whole genome sequencing of multiple Leishmania donovani clinical isolates provides insights into population structure and mechanisms of drug resistance.</title>
        <authorList>
            <person name="Downing T."/>
            <person name="Imamura H."/>
            <person name="Decuypere S."/>
            <person name="Clark T.G."/>
            <person name="Coombs G.H."/>
            <person name="Cotton J.A."/>
            <person name="Hilley J.D."/>
            <person name="de Doncker S."/>
            <person name="Maes I."/>
            <person name="Mottram J.C."/>
            <person name="Quail M.A."/>
            <person name="Rijal S."/>
            <person name="Sanders M."/>
            <person name="Schonian G."/>
            <person name="Stark O."/>
            <person name="Sundar S."/>
            <person name="Vanaerschot M."/>
            <person name="Hertz-Fowler C."/>
            <person name="Dujardin J.C."/>
            <person name="Berriman M."/>
        </authorList>
    </citation>
    <scope>NUCLEOTIDE SEQUENCE [LARGE SCALE GENOMIC DNA]</scope>
    <source>
        <strain evidence="1 2">BPK282A1</strain>
    </source>
</reference>